<accession>A0A812PC46</accession>
<reference evidence="2" key="1">
    <citation type="submission" date="2021-02" db="EMBL/GenBank/DDBJ databases">
        <authorList>
            <person name="Dougan E. K."/>
            <person name="Rhodes N."/>
            <person name="Thang M."/>
            <person name="Chan C."/>
        </authorList>
    </citation>
    <scope>NUCLEOTIDE SEQUENCE</scope>
</reference>
<dbReference type="EMBL" id="CAJNDS010002119">
    <property type="protein sequence ID" value="CAE7337372.1"/>
    <property type="molecule type" value="Genomic_DNA"/>
</dbReference>
<feature type="region of interest" description="Disordered" evidence="1">
    <location>
        <begin position="109"/>
        <end position="130"/>
    </location>
</feature>
<evidence type="ECO:0000313" key="2">
    <source>
        <dbReference type="EMBL" id="CAE7337372.1"/>
    </source>
</evidence>
<proteinExistence type="predicted"/>
<name>A0A812PC46_9DINO</name>
<gene>
    <name evidence="2" type="primary">RBM25</name>
    <name evidence="2" type="ORF">SNAT2548_LOCUS17655</name>
</gene>
<keyword evidence="3" id="KW-1185">Reference proteome</keyword>
<evidence type="ECO:0000256" key="1">
    <source>
        <dbReference type="SAM" id="MobiDB-lite"/>
    </source>
</evidence>
<protein>
    <submittedName>
        <fullName evidence="2">RBM25 protein</fullName>
    </submittedName>
</protein>
<dbReference type="OrthoDB" id="6275295at2759"/>
<dbReference type="AlphaFoldDB" id="A0A812PC46"/>
<evidence type="ECO:0000313" key="3">
    <source>
        <dbReference type="Proteomes" id="UP000604046"/>
    </source>
</evidence>
<sequence>MIQRVLLEENTEQVILRWKTSQKAVYRVNSDEELEWELERTAVSCKALLDSKIEELYGASDVSGGAAAQRRKELREREQKRVDRARKRKAWREAEFGRELDRLQAAEKRLREEERERDDADRAKEELEVQEKQRKELKLEKLEADDGLVRTLNVAQLADNRALMQMVEKASGSGKSVQHMPVQEEPREELFTMSPGLARKLDTTYLRNERILERKLRPWLERKVDARRSSSPISSFQGVRLGLI</sequence>
<organism evidence="2 3">
    <name type="scientific">Symbiodinium natans</name>
    <dbReference type="NCBI Taxonomy" id="878477"/>
    <lineage>
        <taxon>Eukaryota</taxon>
        <taxon>Sar</taxon>
        <taxon>Alveolata</taxon>
        <taxon>Dinophyceae</taxon>
        <taxon>Suessiales</taxon>
        <taxon>Symbiodiniaceae</taxon>
        <taxon>Symbiodinium</taxon>
    </lineage>
</organism>
<dbReference type="Proteomes" id="UP000604046">
    <property type="component" value="Unassembled WGS sequence"/>
</dbReference>
<comment type="caution">
    <text evidence="2">The sequence shown here is derived from an EMBL/GenBank/DDBJ whole genome shotgun (WGS) entry which is preliminary data.</text>
</comment>